<evidence type="ECO:0000313" key="5">
    <source>
        <dbReference type="EMBL" id="KAJ8268933.1"/>
    </source>
</evidence>
<evidence type="ECO:0000313" key="6">
    <source>
        <dbReference type="Proteomes" id="UP001152803"/>
    </source>
</evidence>
<feature type="region of interest" description="Disordered" evidence="3">
    <location>
        <begin position="159"/>
        <end position="293"/>
    </location>
</feature>
<evidence type="ECO:0000259" key="4">
    <source>
        <dbReference type="Pfam" id="PF14909"/>
    </source>
</evidence>
<dbReference type="GO" id="GO:0120212">
    <property type="term" value="C:sperm head-tail coupling apparatus"/>
    <property type="evidence" value="ECO:0007669"/>
    <property type="project" value="InterPro"/>
</dbReference>
<name>A0A9Q1DFN0_CONCO</name>
<proteinExistence type="inferred from homology"/>
<dbReference type="Pfam" id="PF14909">
    <property type="entry name" value="SPATA6"/>
    <property type="match status" value="1"/>
</dbReference>
<dbReference type="OrthoDB" id="5963614at2759"/>
<sequence>MSQKATKVVVELHIRAVTCPGVFLVDKDDVYLSVCIMRHYKNTLYHPAVFPLILNEKMRFEKVFRQVHDPAEVAELLESETVTFQLIQQIPPAGESLAYFEVDTRSFLFPEPKLVPSSSGVDREVLMTRAPTFPGIAPRIEFSTRTTIIECSARSEDVINPGVPPRIAPRKANSKRNVSHRSAVRLPVTGREGSRPEPEVNGARSDSKQRSPQHLPQTSVKKELLRRTFPLPPRSRPVADFRGVINRSHSSGWAREPEEAEFPSPGAEDRSHATVTRSPRRGGQGRSRSPESQYMWEEIHDRVRALLTSTRAMRRLAYGATDSEIDDREQPVVQKRKNPTCLGPDAFQH</sequence>
<organism evidence="5 6">
    <name type="scientific">Conger conger</name>
    <name type="common">Conger eel</name>
    <name type="synonym">Muraena conger</name>
    <dbReference type="NCBI Taxonomy" id="82655"/>
    <lineage>
        <taxon>Eukaryota</taxon>
        <taxon>Metazoa</taxon>
        <taxon>Chordata</taxon>
        <taxon>Craniata</taxon>
        <taxon>Vertebrata</taxon>
        <taxon>Euteleostomi</taxon>
        <taxon>Actinopterygii</taxon>
        <taxon>Neopterygii</taxon>
        <taxon>Teleostei</taxon>
        <taxon>Anguilliformes</taxon>
        <taxon>Congridae</taxon>
        <taxon>Conger</taxon>
    </lineage>
</organism>
<dbReference type="GO" id="GO:0007283">
    <property type="term" value="P:spermatogenesis"/>
    <property type="evidence" value="ECO:0007669"/>
    <property type="project" value="InterPro"/>
</dbReference>
<reference evidence="5" key="1">
    <citation type="journal article" date="2023" name="Science">
        <title>Genome structures resolve the early diversification of teleost fishes.</title>
        <authorList>
            <person name="Parey E."/>
            <person name="Louis A."/>
            <person name="Montfort J."/>
            <person name="Bouchez O."/>
            <person name="Roques C."/>
            <person name="Iampietro C."/>
            <person name="Lluch J."/>
            <person name="Castinel A."/>
            <person name="Donnadieu C."/>
            <person name="Desvignes T."/>
            <person name="Floi Bucao C."/>
            <person name="Jouanno E."/>
            <person name="Wen M."/>
            <person name="Mejri S."/>
            <person name="Dirks R."/>
            <person name="Jansen H."/>
            <person name="Henkel C."/>
            <person name="Chen W.J."/>
            <person name="Zahm M."/>
            <person name="Cabau C."/>
            <person name="Klopp C."/>
            <person name="Thompson A.W."/>
            <person name="Robinson-Rechavi M."/>
            <person name="Braasch I."/>
            <person name="Lecointre G."/>
            <person name="Bobe J."/>
            <person name="Postlethwait J.H."/>
            <person name="Berthelot C."/>
            <person name="Roest Crollius H."/>
            <person name="Guiguen Y."/>
        </authorList>
    </citation>
    <scope>NUCLEOTIDE SEQUENCE</scope>
    <source>
        <strain evidence="5">Concon-B</strain>
    </source>
</reference>
<keyword evidence="6" id="KW-1185">Reference proteome</keyword>
<evidence type="ECO:0000256" key="1">
    <source>
        <dbReference type="ARBA" id="ARBA00006215"/>
    </source>
</evidence>
<dbReference type="PANTHER" id="PTHR16435:SF5">
    <property type="entry name" value="SPERMATOGENESIS ASSOCIATED 6-LIKE PROTEIN"/>
    <property type="match status" value="1"/>
</dbReference>
<keyword evidence="2" id="KW-0597">Phosphoprotein</keyword>
<dbReference type="AlphaFoldDB" id="A0A9Q1DFN0"/>
<protein>
    <recommendedName>
        <fullName evidence="4">Spermatogenesis-associated protein 6 N-terminal domain-containing protein</fullName>
    </recommendedName>
</protein>
<dbReference type="InterPro" id="IPR032732">
    <property type="entry name" value="SPATA6_N"/>
</dbReference>
<dbReference type="EMBL" id="JAFJMO010000008">
    <property type="protein sequence ID" value="KAJ8268933.1"/>
    <property type="molecule type" value="Genomic_DNA"/>
</dbReference>
<evidence type="ECO:0000256" key="3">
    <source>
        <dbReference type="SAM" id="MobiDB-lite"/>
    </source>
</evidence>
<feature type="compositionally biased region" description="Basic residues" evidence="3">
    <location>
        <begin position="168"/>
        <end position="183"/>
    </location>
</feature>
<dbReference type="Proteomes" id="UP001152803">
    <property type="component" value="Unassembled WGS sequence"/>
</dbReference>
<comment type="similarity">
    <text evidence="1">Belongs to the SPATA6 family.</text>
</comment>
<feature type="domain" description="Spermatogenesis-associated protein 6 N-terminal" evidence="4">
    <location>
        <begin position="10"/>
        <end position="148"/>
    </location>
</feature>
<feature type="region of interest" description="Disordered" evidence="3">
    <location>
        <begin position="325"/>
        <end position="349"/>
    </location>
</feature>
<dbReference type="GO" id="GO:0032027">
    <property type="term" value="F:myosin light chain binding"/>
    <property type="evidence" value="ECO:0007669"/>
    <property type="project" value="InterPro"/>
</dbReference>
<comment type="caution">
    <text evidence="5">The sequence shown here is derived from an EMBL/GenBank/DDBJ whole genome shotgun (WGS) entry which is preliminary data.</text>
</comment>
<feature type="compositionally biased region" description="Polar residues" evidence="3">
    <location>
        <begin position="210"/>
        <end position="219"/>
    </location>
</feature>
<evidence type="ECO:0000256" key="2">
    <source>
        <dbReference type="ARBA" id="ARBA00022553"/>
    </source>
</evidence>
<dbReference type="InterPro" id="IPR042769">
    <property type="entry name" value="SPATA6_fam"/>
</dbReference>
<accession>A0A9Q1DFN0</accession>
<gene>
    <name evidence="5" type="ORF">COCON_G00115400</name>
</gene>
<dbReference type="PANTHER" id="PTHR16435">
    <property type="entry name" value="SPERMATOGENESIS-ASSOCIATED PROTEIN 6 SPATA6"/>
    <property type="match status" value="1"/>
</dbReference>